<keyword evidence="1" id="KW-0472">Membrane</keyword>
<feature type="transmembrane region" description="Helical" evidence="1">
    <location>
        <begin position="99"/>
        <end position="123"/>
    </location>
</feature>
<sequence>MTATLEWRKARRTGLLPAGLGGCALAAAVPICNMALRAETYLSQPGGALQILLDANWPVMAMINALLVVLGASLFYHIEFAGNAMVKMRTLPLRETSLFLHKFAWLAAACACALGVEFLGLGFCARHWFGAGAELAAEVAKNWGFSILMLQPALSLALLVSSACRNLWVSLGVGVIFLFVATLVIPLDGFAWTLWPFALPFQALGNVAESEVLAYGIAAVLETLLFCAAEGLVLRVRRHVE</sequence>
<feature type="transmembrane region" description="Helical" evidence="1">
    <location>
        <begin position="212"/>
        <end position="234"/>
    </location>
</feature>
<proteinExistence type="predicted"/>
<dbReference type="Proteomes" id="UP000886884">
    <property type="component" value="Unassembled WGS sequence"/>
</dbReference>
<dbReference type="EMBL" id="DVOT01000154">
    <property type="protein sequence ID" value="HIV28051.1"/>
    <property type="molecule type" value="Genomic_DNA"/>
</dbReference>
<protein>
    <submittedName>
        <fullName evidence="2">ABC transporter permease</fullName>
    </submittedName>
</protein>
<accession>A0A9D1P7M6</accession>
<dbReference type="AlphaFoldDB" id="A0A9D1P7M6"/>
<feature type="transmembrane region" description="Helical" evidence="1">
    <location>
        <begin position="167"/>
        <end position="192"/>
    </location>
</feature>
<keyword evidence="1" id="KW-1133">Transmembrane helix</keyword>
<keyword evidence="1" id="KW-0812">Transmembrane</keyword>
<evidence type="ECO:0000256" key="1">
    <source>
        <dbReference type="SAM" id="Phobius"/>
    </source>
</evidence>
<gene>
    <name evidence="2" type="ORF">IAA64_08780</name>
</gene>
<evidence type="ECO:0000313" key="3">
    <source>
        <dbReference type="Proteomes" id="UP000886884"/>
    </source>
</evidence>
<evidence type="ECO:0000313" key="2">
    <source>
        <dbReference type="EMBL" id="HIV28051.1"/>
    </source>
</evidence>
<name>A0A9D1P7M6_9FIRM</name>
<organism evidence="2 3">
    <name type="scientific">Candidatus Ornithocaccomicrobium faecavium</name>
    <dbReference type="NCBI Taxonomy" id="2840890"/>
    <lineage>
        <taxon>Bacteria</taxon>
        <taxon>Bacillati</taxon>
        <taxon>Bacillota</taxon>
        <taxon>Clostridia</taxon>
        <taxon>Candidatus Ornithocaccomicrobium</taxon>
    </lineage>
</organism>
<reference evidence="2" key="1">
    <citation type="submission" date="2020-10" db="EMBL/GenBank/DDBJ databases">
        <authorList>
            <person name="Gilroy R."/>
        </authorList>
    </citation>
    <scope>NUCLEOTIDE SEQUENCE</scope>
    <source>
        <strain evidence="2">CHK183-6373</strain>
    </source>
</reference>
<feature type="transmembrane region" description="Helical" evidence="1">
    <location>
        <begin position="57"/>
        <end position="78"/>
    </location>
</feature>
<dbReference type="Pfam" id="PF12730">
    <property type="entry name" value="ABC2_membrane_4"/>
    <property type="match status" value="1"/>
</dbReference>
<feature type="transmembrane region" description="Helical" evidence="1">
    <location>
        <begin position="143"/>
        <end position="160"/>
    </location>
</feature>
<comment type="caution">
    <text evidence="2">The sequence shown here is derived from an EMBL/GenBank/DDBJ whole genome shotgun (WGS) entry which is preliminary data.</text>
</comment>
<reference evidence="2" key="2">
    <citation type="journal article" date="2021" name="PeerJ">
        <title>Extensive microbial diversity within the chicken gut microbiome revealed by metagenomics and culture.</title>
        <authorList>
            <person name="Gilroy R."/>
            <person name="Ravi A."/>
            <person name="Getino M."/>
            <person name="Pursley I."/>
            <person name="Horton D.L."/>
            <person name="Alikhan N.F."/>
            <person name="Baker D."/>
            <person name="Gharbi K."/>
            <person name="Hall N."/>
            <person name="Watson M."/>
            <person name="Adriaenssens E.M."/>
            <person name="Foster-Nyarko E."/>
            <person name="Jarju S."/>
            <person name="Secka A."/>
            <person name="Antonio M."/>
            <person name="Oren A."/>
            <person name="Chaudhuri R.R."/>
            <person name="La Ragione R."/>
            <person name="Hildebrand F."/>
            <person name="Pallen M.J."/>
        </authorList>
    </citation>
    <scope>NUCLEOTIDE SEQUENCE</scope>
    <source>
        <strain evidence="2">CHK183-6373</strain>
    </source>
</reference>